<evidence type="ECO:0008006" key="3">
    <source>
        <dbReference type="Google" id="ProtNLM"/>
    </source>
</evidence>
<reference evidence="2" key="1">
    <citation type="journal article" date="2019" name="Int. J. Syst. Evol. Microbiol.">
        <title>The Global Catalogue of Microorganisms (GCM) 10K type strain sequencing project: providing services to taxonomists for standard genome sequencing and annotation.</title>
        <authorList>
            <consortium name="The Broad Institute Genomics Platform"/>
            <consortium name="The Broad Institute Genome Sequencing Center for Infectious Disease"/>
            <person name="Wu L."/>
            <person name="Ma J."/>
        </authorList>
    </citation>
    <scope>NUCLEOTIDE SEQUENCE [LARGE SCALE GENOMIC DNA]</scope>
    <source>
        <strain evidence="2">JCM 31696</strain>
    </source>
</reference>
<keyword evidence="2" id="KW-1185">Reference proteome</keyword>
<evidence type="ECO:0000313" key="2">
    <source>
        <dbReference type="Proteomes" id="UP001597083"/>
    </source>
</evidence>
<comment type="caution">
    <text evidence="1">The sequence shown here is derived from an EMBL/GenBank/DDBJ whole genome shotgun (WGS) entry which is preliminary data.</text>
</comment>
<gene>
    <name evidence="1" type="ORF">ACFQ07_07255</name>
</gene>
<dbReference type="Proteomes" id="UP001597083">
    <property type="component" value="Unassembled WGS sequence"/>
</dbReference>
<accession>A0ABW3CDK9</accession>
<feature type="non-terminal residue" evidence="1">
    <location>
        <position position="1"/>
    </location>
</feature>
<dbReference type="EMBL" id="JBHTIR010000982">
    <property type="protein sequence ID" value="MFD0852012.1"/>
    <property type="molecule type" value="Genomic_DNA"/>
</dbReference>
<evidence type="ECO:0000313" key="1">
    <source>
        <dbReference type="EMBL" id="MFD0852012.1"/>
    </source>
</evidence>
<organism evidence="1 2">
    <name type="scientific">Actinomadura adrarensis</name>
    <dbReference type="NCBI Taxonomy" id="1819600"/>
    <lineage>
        <taxon>Bacteria</taxon>
        <taxon>Bacillati</taxon>
        <taxon>Actinomycetota</taxon>
        <taxon>Actinomycetes</taxon>
        <taxon>Streptosporangiales</taxon>
        <taxon>Thermomonosporaceae</taxon>
        <taxon>Actinomadura</taxon>
    </lineage>
</organism>
<proteinExistence type="predicted"/>
<protein>
    <recommendedName>
        <fullName evidence="3">Amidohydrolase family protein</fullName>
    </recommendedName>
</protein>
<name>A0ABW3CDK9_9ACTN</name>
<sequence length="63" mass="6660">KDSPLRALHSYLSAPDDPGGEIRGVRTGAVADLVLLDRPLQETLKLASAELVKLVVIGGRVVL</sequence>